<feature type="domain" description="R13L1/DRL21-like LRR repeat region" evidence="1">
    <location>
        <begin position="28"/>
        <end position="89"/>
    </location>
</feature>
<dbReference type="PANTHER" id="PTHR47186">
    <property type="entry name" value="LEUCINE-RICH REPEAT-CONTAINING PROTEIN 57"/>
    <property type="match status" value="1"/>
</dbReference>
<name>A0A392QTX1_9FABA</name>
<comment type="caution">
    <text evidence="2">The sequence shown here is derived from an EMBL/GenBank/DDBJ whole genome shotgun (WGS) entry which is preliminary data.</text>
</comment>
<evidence type="ECO:0000313" key="2">
    <source>
        <dbReference type="EMBL" id="MCI27738.1"/>
    </source>
</evidence>
<dbReference type="InterPro" id="IPR056789">
    <property type="entry name" value="LRR_R13L1-DRL21"/>
</dbReference>
<accession>A0A392QTX1</accession>
<dbReference type="AlphaFoldDB" id="A0A392QTX1"/>
<feature type="non-terminal residue" evidence="2">
    <location>
        <position position="89"/>
    </location>
</feature>
<evidence type="ECO:0000313" key="3">
    <source>
        <dbReference type="Proteomes" id="UP000265520"/>
    </source>
</evidence>
<proteinExistence type="predicted"/>
<protein>
    <submittedName>
        <fullName evidence="2">Disease resistance protein</fullName>
    </submittedName>
</protein>
<dbReference type="Pfam" id="PF25019">
    <property type="entry name" value="LRR_R13L1-DRL21"/>
    <property type="match status" value="1"/>
</dbReference>
<keyword evidence="3" id="KW-1185">Reference proteome</keyword>
<reference evidence="2 3" key="1">
    <citation type="journal article" date="2018" name="Front. Plant Sci.">
        <title>Red Clover (Trifolium pratense) and Zigzag Clover (T. medium) - A Picture of Genomic Similarities and Differences.</title>
        <authorList>
            <person name="Dluhosova J."/>
            <person name="Istvanek J."/>
            <person name="Nedelnik J."/>
            <person name="Repkova J."/>
        </authorList>
    </citation>
    <scope>NUCLEOTIDE SEQUENCE [LARGE SCALE GENOMIC DNA]</scope>
    <source>
        <strain evidence="3">cv. 10/8</strain>
        <tissue evidence="2">Leaf</tissue>
    </source>
</reference>
<dbReference type="EMBL" id="LXQA010161117">
    <property type="protein sequence ID" value="MCI27738.1"/>
    <property type="molecule type" value="Genomic_DNA"/>
</dbReference>
<dbReference type="PANTHER" id="PTHR47186:SF18">
    <property type="entry name" value="RX N-TERMINAL DOMAIN-CONTAINING PROTEIN"/>
    <property type="match status" value="1"/>
</dbReference>
<organism evidence="2 3">
    <name type="scientific">Trifolium medium</name>
    <dbReference type="NCBI Taxonomy" id="97028"/>
    <lineage>
        <taxon>Eukaryota</taxon>
        <taxon>Viridiplantae</taxon>
        <taxon>Streptophyta</taxon>
        <taxon>Embryophyta</taxon>
        <taxon>Tracheophyta</taxon>
        <taxon>Spermatophyta</taxon>
        <taxon>Magnoliopsida</taxon>
        <taxon>eudicotyledons</taxon>
        <taxon>Gunneridae</taxon>
        <taxon>Pentapetalae</taxon>
        <taxon>rosids</taxon>
        <taxon>fabids</taxon>
        <taxon>Fabales</taxon>
        <taxon>Fabaceae</taxon>
        <taxon>Papilionoideae</taxon>
        <taxon>50 kb inversion clade</taxon>
        <taxon>NPAAA clade</taxon>
        <taxon>Hologalegina</taxon>
        <taxon>IRL clade</taxon>
        <taxon>Trifolieae</taxon>
        <taxon>Trifolium</taxon>
    </lineage>
</organism>
<dbReference type="Proteomes" id="UP000265520">
    <property type="component" value="Unassembled WGS sequence"/>
</dbReference>
<sequence length="89" mass="10135">MPIQISKLQNLQTLSSFVVSKQPDGLKIGELRKFPQLQGKLSISKLQNVTDLSDAIQANLEKKGEIHELTLEWDRDTTEDSQMERLVLE</sequence>
<evidence type="ECO:0000259" key="1">
    <source>
        <dbReference type="Pfam" id="PF25019"/>
    </source>
</evidence>